<evidence type="ECO:0000313" key="2">
    <source>
        <dbReference type="EMBL" id="OCX68689.1"/>
    </source>
</evidence>
<dbReference type="InterPro" id="IPR014118">
    <property type="entry name" value="T4SS_TraV"/>
</dbReference>
<evidence type="ECO:0000313" key="3">
    <source>
        <dbReference type="Proteomes" id="UP000094893"/>
    </source>
</evidence>
<comment type="caution">
    <text evidence="2">The sequence shown here is derived from an EMBL/GenBank/DDBJ whole genome shotgun (WGS) entry which is preliminary data.</text>
</comment>
<evidence type="ECO:0000256" key="1">
    <source>
        <dbReference type="SAM" id="SignalP"/>
    </source>
</evidence>
<organism evidence="2 3">
    <name type="scientific">Acidithiobacillus thiooxidans</name>
    <name type="common">Thiobacillus thiooxidans</name>
    <dbReference type="NCBI Taxonomy" id="930"/>
    <lineage>
        <taxon>Bacteria</taxon>
        <taxon>Pseudomonadati</taxon>
        <taxon>Pseudomonadota</taxon>
        <taxon>Acidithiobacillia</taxon>
        <taxon>Acidithiobacillales</taxon>
        <taxon>Acidithiobacillaceae</taxon>
        <taxon>Acidithiobacillus</taxon>
    </lineage>
</organism>
<dbReference type="EMBL" id="LWSA01000285">
    <property type="protein sequence ID" value="OCX68689.1"/>
    <property type="molecule type" value="Genomic_DNA"/>
</dbReference>
<keyword evidence="1" id="KW-0732">Signal</keyword>
<gene>
    <name evidence="2" type="ORF">A6P07_17695</name>
</gene>
<sequence>MRIKTLTVFSGLLVASALAGCASTPGHGCPLDHGLGCHSLTQAYAAAITPGAGNVQSVFGKPKVATVNRQVGTPSVLAEPSVPATGYPQGGPGGTPVWTPGHVYRAWTAPWTDAEGYLHSGGYVYFNTPGHWSYGSLTATGPGAGVLHPIAPSELGFRPTRTKPPVQPQSQVNSVDGATRSVMNNLNANGGITQPAEQITQ</sequence>
<dbReference type="Proteomes" id="UP000094893">
    <property type="component" value="Unassembled WGS sequence"/>
</dbReference>
<dbReference type="PROSITE" id="PS51257">
    <property type="entry name" value="PROKAR_LIPOPROTEIN"/>
    <property type="match status" value="1"/>
</dbReference>
<name>A0A1C2IYN3_ACITH</name>
<feature type="chain" id="PRO_5009838040" description="Conjugal transfer protein TraV" evidence="1">
    <location>
        <begin position="20"/>
        <end position="201"/>
    </location>
</feature>
<dbReference type="Pfam" id="PF09676">
    <property type="entry name" value="TraV"/>
    <property type="match status" value="1"/>
</dbReference>
<proteinExistence type="predicted"/>
<accession>A0A1C2IYN3</accession>
<protein>
    <recommendedName>
        <fullName evidence="4">Conjugal transfer protein TraV</fullName>
    </recommendedName>
</protein>
<dbReference type="AlphaFoldDB" id="A0A1C2IYN3"/>
<feature type="signal peptide" evidence="1">
    <location>
        <begin position="1"/>
        <end position="19"/>
    </location>
</feature>
<evidence type="ECO:0008006" key="4">
    <source>
        <dbReference type="Google" id="ProtNLM"/>
    </source>
</evidence>
<reference evidence="2 3" key="1">
    <citation type="journal article" date="2016" name="Int. J. Mol. Sci.">
        <title>Comparative genomics of the extreme acidophile Acidithiobacillus thiooxidans reveals intraspecific divergence and niche adaptation.</title>
        <authorList>
            <person name="Zhang X."/>
            <person name="Feng X."/>
            <person name="Tao J."/>
            <person name="Ma L."/>
            <person name="Xiao Y."/>
            <person name="Liang Y."/>
            <person name="Liu X."/>
            <person name="Yin H."/>
        </authorList>
    </citation>
    <scope>NUCLEOTIDE SEQUENCE [LARGE SCALE GENOMIC DNA]</scope>
    <source>
        <strain evidence="2 3">A02</strain>
    </source>
</reference>
<dbReference type="RefSeq" id="WP_024892376.1">
    <property type="nucleotide sequence ID" value="NZ_LWRZ01000407.1"/>
</dbReference>